<protein>
    <submittedName>
        <fullName evidence="2">Uncharacterized protein</fullName>
    </submittedName>
</protein>
<dbReference type="Proteomes" id="UP000494165">
    <property type="component" value="Unassembled WGS sequence"/>
</dbReference>
<dbReference type="SUPFAM" id="SSF54928">
    <property type="entry name" value="RNA-binding domain, RBD"/>
    <property type="match status" value="1"/>
</dbReference>
<evidence type="ECO:0000313" key="3">
    <source>
        <dbReference type="Proteomes" id="UP000494165"/>
    </source>
</evidence>
<dbReference type="EMBL" id="CADEPI010000151">
    <property type="protein sequence ID" value="CAB3377789.1"/>
    <property type="molecule type" value="Genomic_DNA"/>
</dbReference>
<proteinExistence type="predicted"/>
<dbReference type="AlphaFoldDB" id="A0A8S1DBJ5"/>
<gene>
    <name evidence="2" type="ORF">CLODIP_2_CD00165</name>
</gene>
<dbReference type="InterPro" id="IPR035979">
    <property type="entry name" value="RBD_domain_sf"/>
</dbReference>
<accession>A0A8S1DBJ5</accession>
<feature type="compositionally biased region" description="Low complexity" evidence="1">
    <location>
        <begin position="73"/>
        <end position="87"/>
    </location>
</feature>
<name>A0A8S1DBJ5_9INSE</name>
<evidence type="ECO:0000313" key="2">
    <source>
        <dbReference type="EMBL" id="CAB3377789.1"/>
    </source>
</evidence>
<feature type="region of interest" description="Disordered" evidence="1">
    <location>
        <begin position="1"/>
        <end position="123"/>
    </location>
</feature>
<organism evidence="2 3">
    <name type="scientific">Cloeon dipterum</name>
    <dbReference type="NCBI Taxonomy" id="197152"/>
    <lineage>
        <taxon>Eukaryota</taxon>
        <taxon>Metazoa</taxon>
        <taxon>Ecdysozoa</taxon>
        <taxon>Arthropoda</taxon>
        <taxon>Hexapoda</taxon>
        <taxon>Insecta</taxon>
        <taxon>Pterygota</taxon>
        <taxon>Palaeoptera</taxon>
        <taxon>Ephemeroptera</taxon>
        <taxon>Pisciforma</taxon>
        <taxon>Baetidae</taxon>
        <taxon>Cloeon</taxon>
    </lineage>
</organism>
<feature type="compositionally biased region" description="Basic and acidic residues" evidence="1">
    <location>
        <begin position="1"/>
        <end position="28"/>
    </location>
</feature>
<feature type="compositionally biased region" description="Basic and acidic residues" evidence="1">
    <location>
        <begin position="110"/>
        <end position="122"/>
    </location>
</feature>
<feature type="compositionally biased region" description="Basic residues" evidence="1">
    <location>
        <begin position="47"/>
        <end position="66"/>
    </location>
</feature>
<sequence>MSGDERAADHLEEQLGRLELDGPEHEELQPAAAAQHESTPPPPGHQRGQRSFRRRGRGGHRGRGGGRPHTDDQQYAPADQQQGPAERGAARGHRRFYRGGGAAAAHRPRTKSERSSLLDGMREPLPQSDQALFDGVEDFWDVVVAGYGPEMTEDDLWEVFGQHDVAEIIQFHTHDLRPYCHIYTTTQRMTQELLKCDRDLFRGHQLHVALSEDLIGRSISQTLRKQASKANRRPQPRTADDAEGTFEPPVSAPGPTAAAATAAPAASAPAEDDD</sequence>
<reference evidence="2 3" key="1">
    <citation type="submission" date="2020-04" db="EMBL/GenBank/DDBJ databases">
        <authorList>
            <person name="Alioto T."/>
            <person name="Alioto T."/>
            <person name="Gomez Garrido J."/>
        </authorList>
    </citation>
    <scope>NUCLEOTIDE SEQUENCE [LARGE SCALE GENOMIC DNA]</scope>
</reference>
<comment type="caution">
    <text evidence="2">The sequence shown here is derived from an EMBL/GenBank/DDBJ whole genome shotgun (WGS) entry which is preliminary data.</text>
</comment>
<dbReference type="GO" id="GO:0003676">
    <property type="term" value="F:nucleic acid binding"/>
    <property type="evidence" value="ECO:0007669"/>
    <property type="project" value="InterPro"/>
</dbReference>
<feature type="compositionally biased region" description="Low complexity" evidence="1">
    <location>
        <begin position="253"/>
        <end position="274"/>
    </location>
</feature>
<evidence type="ECO:0000256" key="1">
    <source>
        <dbReference type="SAM" id="MobiDB-lite"/>
    </source>
</evidence>
<feature type="compositionally biased region" description="Basic residues" evidence="1">
    <location>
        <begin position="226"/>
        <end position="235"/>
    </location>
</feature>
<feature type="region of interest" description="Disordered" evidence="1">
    <location>
        <begin position="223"/>
        <end position="274"/>
    </location>
</feature>
<keyword evidence="3" id="KW-1185">Reference proteome</keyword>